<feature type="region of interest" description="Disordered" evidence="27">
    <location>
        <begin position="452"/>
        <end position="540"/>
    </location>
</feature>
<dbReference type="EC" id="1.11.1.27" evidence="13"/>
<evidence type="ECO:0000256" key="7">
    <source>
        <dbReference type="ARBA" id="ARBA00022723"/>
    </source>
</evidence>
<dbReference type="InterPro" id="IPR008972">
    <property type="entry name" value="Cupredoxin"/>
</dbReference>
<feature type="domain" description="Plastocyanin-like" evidence="30">
    <location>
        <begin position="642"/>
        <end position="748"/>
    </location>
</feature>
<dbReference type="EC" id="1.11.1.9" evidence="4"/>
<evidence type="ECO:0000256" key="8">
    <source>
        <dbReference type="ARBA" id="ARBA00022729"/>
    </source>
</evidence>
<dbReference type="InterPro" id="IPR002355">
    <property type="entry name" value="Cu_oxidase_Cu_BS"/>
</dbReference>
<dbReference type="EC" id="1.16.3.4" evidence="15"/>
<comment type="catalytic activity">
    <reaction evidence="16">
        <text>4 Cu(+) + O2 + 4 H(+) = 4 Cu(2+) + 2 H2O</text>
        <dbReference type="Rhea" id="RHEA:30083"/>
        <dbReference type="ChEBI" id="CHEBI:15377"/>
        <dbReference type="ChEBI" id="CHEBI:15378"/>
        <dbReference type="ChEBI" id="CHEBI:15379"/>
        <dbReference type="ChEBI" id="CHEBI:29036"/>
        <dbReference type="ChEBI" id="CHEBI:49552"/>
        <dbReference type="EC" id="1.16.3.4"/>
    </reaction>
    <physiologicalReaction direction="left-to-right" evidence="16">
        <dbReference type="Rhea" id="RHEA:30084"/>
    </physiologicalReaction>
</comment>
<keyword evidence="28" id="KW-0472">Membrane</keyword>
<evidence type="ECO:0000256" key="10">
    <source>
        <dbReference type="ARBA" id="ARBA00023002"/>
    </source>
</evidence>
<dbReference type="CDD" id="cd04222">
    <property type="entry name" value="CuRO_1_ceruloplasmin"/>
    <property type="match status" value="1"/>
</dbReference>
<feature type="compositionally biased region" description="Polar residues" evidence="27">
    <location>
        <begin position="257"/>
        <end position="272"/>
    </location>
</feature>
<protein>
    <recommendedName>
        <fullName evidence="22">Ceruloplasmin</fullName>
        <ecNumber evidence="13">1.11.1.27</ecNumber>
        <ecNumber evidence="4">1.11.1.9</ecNumber>
        <ecNumber evidence="5">1.16.3.1</ecNumber>
        <ecNumber evidence="15">1.16.3.4</ecNumber>
    </recommendedName>
    <alternativeName>
        <fullName evidence="26">Cuproxidase ceruloplasmin</fullName>
    </alternativeName>
    <alternativeName>
        <fullName evidence="25">Ferroxidase ceruloplasmin</fullName>
    </alternativeName>
    <alternativeName>
        <fullName evidence="23">Glutathione peroxidase ceruloplasmin</fullName>
    </alternativeName>
    <alternativeName>
        <fullName evidence="24">Glutathione-dependent peroxiredoxin ceruloplasmin</fullName>
    </alternativeName>
</protein>
<dbReference type="InterPro" id="IPR011706">
    <property type="entry name" value="Cu-oxidase_C"/>
</dbReference>
<dbReference type="PROSITE" id="PS00079">
    <property type="entry name" value="MULTICOPPER_OXIDASE1"/>
    <property type="match status" value="3"/>
</dbReference>
<evidence type="ECO:0000256" key="27">
    <source>
        <dbReference type="SAM" id="MobiDB-lite"/>
    </source>
</evidence>
<comment type="cofactor">
    <cofactor evidence="1">
        <name>Cu(2+)</name>
        <dbReference type="ChEBI" id="CHEBI:29036"/>
    </cofactor>
</comment>
<dbReference type="GO" id="GO:0004322">
    <property type="term" value="F:ferroxidase activity"/>
    <property type="evidence" value="ECO:0007669"/>
    <property type="project" value="UniProtKB-EC"/>
</dbReference>
<feature type="compositionally biased region" description="Basic and acidic residues" evidence="27">
    <location>
        <begin position="158"/>
        <end position="170"/>
    </location>
</feature>
<feature type="region of interest" description="Disordered" evidence="27">
    <location>
        <begin position="158"/>
        <end position="326"/>
    </location>
</feature>
<dbReference type="GO" id="GO:0005886">
    <property type="term" value="C:plasma membrane"/>
    <property type="evidence" value="ECO:0007669"/>
    <property type="project" value="TreeGrafter"/>
</dbReference>
<feature type="compositionally biased region" description="Low complexity" evidence="27">
    <location>
        <begin position="279"/>
        <end position="293"/>
    </location>
</feature>
<dbReference type="GO" id="GO:0004602">
    <property type="term" value="F:glutathione peroxidase activity"/>
    <property type="evidence" value="ECO:0007669"/>
    <property type="project" value="UniProtKB-EC"/>
</dbReference>
<dbReference type="FunFam" id="2.60.40.420:FF:000015">
    <property type="entry name" value="Ceruloplasmin"/>
    <property type="match status" value="1"/>
</dbReference>
<keyword evidence="28" id="KW-0812">Transmembrane</keyword>
<comment type="catalytic activity">
    <reaction evidence="14">
        <text>2 glutathione + H2O2 = glutathione disulfide + 2 H2O</text>
        <dbReference type="Rhea" id="RHEA:16833"/>
        <dbReference type="ChEBI" id="CHEBI:15377"/>
        <dbReference type="ChEBI" id="CHEBI:16240"/>
        <dbReference type="ChEBI" id="CHEBI:57925"/>
        <dbReference type="ChEBI" id="CHEBI:58297"/>
        <dbReference type="EC" id="1.11.1.9"/>
    </reaction>
    <physiologicalReaction direction="left-to-right" evidence="14">
        <dbReference type="Rhea" id="RHEA:16834"/>
    </physiologicalReaction>
</comment>
<comment type="catalytic activity">
    <reaction evidence="17">
        <text>a hydroperoxide + 2 glutathione = an alcohol + glutathione disulfide + H2O</text>
        <dbReference type="Rhea" id="RHEA:62632"/>
        <dbReference type="ChEBI" id="CHEBI:15377"/>
        <dbReference type="ChEBI" id="CHEBI:30879"/>
        <dbReference type="ChEBI" id="CHEBI:35924"/>
        <dbReference type="ChEBI" id="CHEBI:57925"/>
        <dbReference type="ChEBI" id="CHEBI:58297"/>
        <dbReference type="EC" id="1.11.1.27"/>
    </reaction>
    <physiologicalReaction direction="left-to-right" evidence="17">
        <dbReference type="Rhea" id="RHEA:62633"/>
    </physiologicalReaction>
</comment>
<keyword evidence="10" id="KW-0560">Oxidoreductase</keyword>
<keyword evidence="7" id="KW-0479">Metal-binding</keyword>
<feature type="compositionally biased region" description="Basic residues" evidence="27">
    <location>
        <begin position="44"/>
        <end position="63"/>
    </location>
</feature>
<proteinExistence type="inferred from homology"/>
<evidence type="ECO:0000256" key="6">
    <source>
        <dbReference type="ARBA" id="ARBA00022525"/>
    </source>
</evidence>
<evidence type="ECO:0000256" key="21">
    <source>
        <dbReference type="ARBA" id="ARBA00062165"/>
    </source>
</evidence>
<evidence type="ECO:0000313" key="31">
    <source>
        <dbReference type="Ensembl" id="ENSPCLP00000010026.1"/>
    </source>
</evidence>
<keyword evidence="8" id="KW-0732">Signal</keyword>
<dbReference type="PANTHER" id="PTHR11709">
    <property type="entry name" value="MULTI-COPPER OXIDASE"/>
    <property type="match status" value="1"/>
</dbReference>
<organism evidence="31 32">
    <name type="scientific">Phasianus colchicus</name>
    <name type="common">Common pheasant</name>
    <dbReference type="NCBI Taxonomy" id="9054"/>
    <lineage>
        <taxon>Eukaryota</taxon>
        <taxon>Metazoa</taxon>
        <taxon>Chordata</taxon>
        <taxon>Craniata</taxon>
        <taxon>Vertebrata</taxon>
        <taxon>Euteleostomi</taxon>
        <taxon>Archelosauria</taxon>
        <taxon>Archosauria</taxon>
        <taxon>Dinosauria</taxon>
        <taxon>Saurischia</taxon>
        <taxon>Theropoda</taxon>
        <taxon>Coelurosauria</taxon>
        <taxon>Aves</taxon>
        <taxon>Neognathae</taxon>
        <taxon>Galloanserae</taxon>
        <taxon>Galliformes</taxon>
        <taxon>Phasianidae</taxon>
        <taxon>Phasianinae</taxon>
        <taxon>Phasianus</taxon>
    </lineage>
</organism>
<feature type="transmembrane region" description="Helical" evidence="28">
    <location>
        <begin position="1647"/>
        <end position="1673"/>
    </location>
</feature>
<dbReference type="PANTHER" id="PTHR11709:SF221">
    <property type="entry name" value="HEPHAESTIN"/>
    <property type="match status" value="1"/>
</dbReference>
<evidence type="ECO:0000256" key="9">
    <source>
        <dbReference type="ARBA" id="ARBA00022737"/>
    </source>
</evidence>
<keyword evidence="11" id="KW-1015">Disulfide bond</keyword>
<dbReference type="FunFam" id="2.60.40.420:FF:000028">
    <property type="entry name" value="Ceruloplasmin"/>
    <property type="match status" value="1"/>
</dbReference>
<keyword evidence="12" id="KW-0325">Glycoprotein</keyword>
<evidence type="ECO:0000256" key="26">
    <source>
        <dbReference type="ARBA" id="ARBA00082571"/>
    </source>
</evidence>
<evidence type="ECO:0000256" key="1">
    <source>
        <dbReference type="ARBA" id="ARBA00001973"/>
    </source>
</evidence>
<evidence type="ECO:0000256" key="23">
    <source>
        <dbReference type="ARBA" id="ARBA00077782"/>
    </source>
</evidence>
<comment type="similarity">
    <text evidence="3">Belongs to the multicopper oxidase family.</text>
</comment>
<dbReference type="GO" id="GO:0005615">
    <property type="term" value="C:extracellular space"/>
    <property type="evidence" value="ECO:0007669"/>
    <property type="project" value="UniProtKB-ARBA"/>
</dbReference>
<keyword evidence="28" id="KW-1133">Transmembrane helix</keyword>
<keyword evidence="9" id="KW-0677">Repeat</keyword>
<evidence type="ECO:0000256" key="11">
    <source>
        <dbReference type="ARBA" id="ARBA00023157"/>
    </source>
</evidence>
<dbReference type="EC" id="1.16.3.1" evidence="5"/>
<evidence type="ECO:0000256" key="13">
    <source>
        <dbReference type="ARBA" id="ARBA00026115"/>
    </source>
</evidence>
<feature type="region of interest" description="Disordered" evidence="27">
    <location>
        <begin position="377"/>
        <end position="411"/>
    </location>
</feature>
<comment type="subcellular location">
    <subcellularLocation>
        <location evidence="2">Secreted</location>
    </subcellularLocation>
</comment>
<evidence type="ECO:0000259" key="29">
    <source>
        <dbReference type="Pfam" id="PF07731"/>
    </source>
</evidence>
<evidence type="ECO:0000256" key="24">
    <source>
        <dbReference type="ARBA" id="ARBA00078105"/>
    </source>
</evidence>
<feature type="domain" description="Plastocyanin-like" evidence="29">
    <location>
        <begin position="1506"/>
        <end position="1607"/>
    </location>
</feature>
<feature type="compositionally biased region" description="Low complexity" evidence="27">
    <location>
        <begin position="500"/>
        <end position="509"/>
    </location>
</feature>
<sequence>MNFPDCNKKDWGKKKPYREHSSGIGVWLVCCFFFLKSQVLASSQRKKPFQNQSRHTKGKRRSGRAASPLKIPGGSAGRRRCGAKGAHGAGPDGARAFVRPRRGANGCLHLRLLKADTRRNGRTEKYTLEKGTERKSAPPAFVSACGCGVPAWRPKASREEKLKLTGSERRWRLRRSAAPPRSPRGAAGTRHRSAPGPARATRQSSRHGTERRGAARHGPRSPRAAPPPPPPPPPGLAPRGASRTAAASRRPGAALTRLQQMTSSLCGSSTRAHSLARKPGTGAAPGAPGSADPSLILRPGRALVRRPRGRIPTGGRDATRGAACGQGGSLVGGRGLRARAARSLALAARPRPARLAPPPAGACLLFCSQGSAARGPVTSRRAFKGTARRQWRTRRVPREAKRRAKPHPQVRSAALQLYLRRAGVGPWSGTGGAALGQVRWARVELRPLGRRCPGCGAGGFSPPGKRASARPQSRCRADPLRSGAAGASRAPPPPARGGRRPQPGGLRPAVLAGPLPSRCRRGRRCSSADGRPRTTYPPEEHSARTTMRLFWLLLLCIHWPSPMFAGGITRVYYLGIREVDWNYAPTGMNVISNQSIARSLKASVFLQPDRDRIGGTYKKSVYKQYTDSTYTAEIPKPAWLGFLGPIIRAEVGDTIKVHLKNFASRPYTIHPHGVFYEKDSEGSLYPDMSPQDQKKDDAVFPGGSYTYTWTVPEDHSPTADDPNCLTWIYHSHIDAPKDIASGLIGPLVTCKEGTLTGTSQRRQDVDVDFFLMFSVVDENLSWYLDENIASFCTDPGSVDKEDEEFQESNKMHAINGYVFGNLPALTMCAGDHVAWHLFGMGNEIDIHTAYFHGETLSIRDHRTDVASLFPATFVTADMVPANPGRWLLSCQLNDHIQAGMAAIYEVRPCSRQAPEPTLQGRIRKYYIAAKEVQWDYGPSGRDRSSGKQLSEVGSPAEQFFKRSLYRIGGVYWKVKYVEYTDESFREEKQQSEEEKHLGILGPVIKAEVGDTIMVTFANKASWPFSIQPHGVSYGKAWEGVLYHDGVSRNGVSVPPLHNFTYTWTVPKHAGPTSSDPPCLSWMYSSAVDPIRDTSSGLVGPLVICKPGTLDENNKQKGIDKEFYLLFSVFDENLSWYLSANIKYYLRMEETSLKKDDGFEESNRMHAINGYMFGNLPGLDICEGDNVSWHLLGLGSEADVHGAVFQGNTLQMNGMRKDSANLFPHTFATAFMQPDNKGTFEIYCQTSNHYQAGMKEQYSVSNCDRRALSPALPYRAVRTYYVVAEEVEWDYAPDRSWERERHNHSAESYADIFLSNKDGLIGSRYKKAVYREYTDGTFQTPKARINGDEHLGILGPFLWAEVGEILNVVFKNNASRPYSIHAHGVLERQTGQPQVARPGDIVTYQWEIPERSGPGPDDSACVPWIYYSMVDPVKDMYSGLIGPLKVCRKGTLQADGIRKDVKREFALLFLVFDENQSWYLEENVQRYSSGSHKDIDLLDEKFVESNKMHAINGRLYANLPGLTMFEGEWVNWYLLGMGQEIDVHTVHFHAETFIYKSGKSYRADVVDLFPGTFEMVEMLAGNPGTWLLHCHVSDHIHAGMEILFQVLPRQEPVPAVLNYDEGAQPEDEDDSQKVRLFGAKLPLGQVEAAVIILAITGLVLLLIAAFLLGVVIYLRRQRKLRRNRRSILDDGFKLMSQKNSGL</sequence>
<evidence type="ECO:0000256" key="18">
    <source>
        <dbReference type="ARBA" id="ARBA00050279"/>
    </source>
</evidence>
<evidence type="ECO:0000256" key="22">
    <source>
        <dbReference type="ARBA" id="ARBA00072777"/>
    </source>
</evidence>
<evidence type="ECO:0000256" key="14">
    <source>
        <dbReference type="ARBA" id="ARBA00036108"/>
    </source>
</evidence>
<feature type="domain" description="Plastocyanin-like" evidence="30">
    <location>
        <begin position="999"/>
        <end position="1103"/>
    </location>
</feature>
<dbReference type="Ensembl" id="ENSPCLT00000013527.1">
    <property type="protein sequence ID" value="ENSPCLP00000010026.1"/>
    <property type="gene ID" value="ENSPCLG00000008267.1"/>
</dbReference>
<evidence type="ECO:0000256" key="2">
    <source>
        <dbReference type="ARBA" id="ARBA00004613"/>
    </source>
</evidence>
<dbReference type="Gene3D" id="2.60.40.420">
    <property type="entry name" value="Cupredoxins - blue copper proteins"/>
    <property type="match status" value="3"/>
</dbReference>
<dbReference type="FunFam" id="2.60.40.420:FF:000094">
    <property type="entry name" value="Hephaestin"/>
    <property type="match status" value="1"/>
</dbReference>
<evidence type="ECO:0000256" key="12">
    <source>
        <dbReference type="ARBA" id="ARBA00023180"/>
    </source>
</evidence>
<feature type="domain" description="Plastocyanin-like" evidence="29">
    <location>
        <begin position="860"/>
        <end position="908"/>
    </location>
</feature>
<dbReference type="GO" id="GO:0005507">
    <property type="term" value="F:copper ion binding"/>
    <property type="evidence" value="ECO:0007669"/>
    <property type="project" value="InterPro"/>
</dbReference>
<evidence type="ECO:0000256" key="17">
    <source>
        <dbReference type="ARBA" id="ARBA00050220"/>
    </source>
</evidence>
<evidence type="ECO:0000256" key="16">
    <source>
        <dbReference type="ARBA" id="ARBA00048092"/>
    </source>
</evidence>
<evidence type="ECO:0000256" key="4">
    <source>
        <dbReference type="ARBA" id="ARBA00012310"/>
    </source>
</evidence>
<evidence type="ECO:0000256" key="19">
    <source>
        <dbReference type="ARBA" id="ARBA00052510"/>
    </source>
</evidence>
<evidence type="ECO:0000256" key="3">
    <source>
        <dbReference type="ARBA" id="ARBA00010609"/>
    </source>
</evidence>
<dbReference type="InterPro" id="IPR045087">
    <property type="entry name" value="Cu-oxidase_fam"/>
</dbReference>
<dbReference type="CDD" id="cd11021">
    <property type="entry name" value="CuRO_2_ceruloplasmin"/>
    <property type="match status" value="1"/>
</dbReference>
<dbReference type="Pfam" id="PF07731">
    <property type="entry name" value="Cu-oxidase_2"/>
    <property type="match status" value="2"/>
</dbReference>
<dbReference type="SUPFAM" id="SSF49503">
    <property type="entry name" value="Cupredoxins"/>
    <property type="match status" value="6"/>
</dbReference>
<feature type="compositionally biased region" description="Low complexity" evidence="27">
    <location>
        <begin position="176"/>
        <end position="188"/>
    </location>
</feature>
<comment type="function">
    <text evidence="20">Multifunctional blue, copper-binding (6-7 atoms per molecule) glycoprotein. It has ferroxidase activity oxidizing Fe(2+) to Fe(3+) without releasing radical oxygen species. It is involved in iron transport across the cell membrane. Copper ions provide a large number of enzymatic activites. Oxidizes highly toxic ferrous ions to the ferric state for further incorporation onto apo-transferrins, catalyzes Cu(+) oxidation and promotes the oxidation of biogenic amines such as norepinephrin and serotonin. Provides Cu(2+) ions for the ascorbate-mediated deaminase degradation of the heparan sulfate chains of GPC1. Has glutathione peroxidase-like activity, can remove both hydrogen peroxide and lipid hydroperoxide in the presence of thiols. Also shows NO-oxidase and NO2 synthase activities that determine endocrine NO homeostasis.</text>
</comment>
<evidence type="ECO:0000256" key="28">
    <source>
        <dbReference type="SAM" id="Phobius"/>
    </source>
</evidence>
<feature type="compositionally biased region" description="Pro residues" evidence="27">
    <location>
        <begin position="224"/>
        <end position="236"/>
    </location>
</feature>
<evidence type="ECO:0000256" key="5">
    <source>
        <dbReference type="ARBA" id="ARBA00013107"/>
    </source>
</evidence>
<feature type="compositionally biased region" description="Low complexity" evidence="27">
    <location>
        <begin position="237"/>
        <end position="256"/>
    </location>
</feature>
<dbReference type="OMA" id="DENNNWY"/>
<evidence type="ECO:0000256" key="25">
    <source>
        <dbReference type="ARBA" id="ARBA00080685"/>
    </source>
</evidence>
<feature type="region of interest" description="Disordered" evidence="27">
    <location>
        <begin position="44"/>
        <end position="96"/>
    </location>
</feature>
<dbReference type="GO" id="GO:0006826">
    <property type="term" value="P:iron ion transport"/>
    <property type="evidence" value="ECO:0007669"/>
    <property type="project" value="TreeGrafter"/>
</dbReference>
<evidence type="ECO:0000256" key="20">
    <source>
        <dbReference type="ARBA" id="ARBA00057991"/>
    </source>
</evidence>
<dbReference type="Proteomes" id="UP000472261">
    <property type="component" value="Unplaced"/>
</dbReference>
<keyword evidence="6" id="KW-0964">Secreted</keyword>
<dbReference type="FunFam" id="2.60.40.420:FF:000075">
    <property type="entry name" value="hephaestin isoform X2"/>
    <property type="match status" value="1"/>
</dbReference>
<keyword evidence="32" id="KW-1185">Reference proteome</keyword>
<comment type="subunit">
    <text evidence="21">Found in a complex with MPO and LTF; interacts directly with MPO and LTF, which allows Fe(3+) incorporation into LTF, activation of CP ferroxidase activity and protection of CP antioxidant properties by MPO.</text>
</comment>
<feature type="compositionally biased region" description="Low complexity" evidence="27">
    <location>
        <begin position="480"/>
        <end position="489"/>
    </location>
</feature>
<dbReference type="FunFam" id="2.60.40.420:FF:000009">
    <property type="entry name" value="Ceruloplasmin"/>
    <property type="match status" value="1"/>
</dbReference>
<dbReference type="InterPro" id="IPR011707">
    <property type="entry name" value="Cu-oxidase-like_N"/>
</dbReference>
<reference evidence="31" key="1">
    <citation type="submission" date="2025-08" db="UniProtKB">
        <authorList>
            <consortium name="Ensembl"/>
        </authorList>
    </citation>
    <scope>IDENTIFICATION</scope>
</reference>
<feature type="compositionally biased region" description="Basic residues" evidence="27">
    <location>
        <begin position="381"/>
        <end position="408"/>
    </location>
</feature>
<comment type="catalytic activity">
    <reaction evidence="18">
        <text>4 nitric oxide + O2 + 2 H2O = 4 nitrite + 4 H(+)</text>
        <dbReference type="Rhea" id="RHEA:78539"/>
        <dbReference type="ChEBI" id="CHEBI:15377"/>
        <dbReference type="ChEBI" id="CHEBI:15378"/>
        <dbReference type="ChEBI" id="CHEBI:15379"/>
        <dbReference type="ChEBI" id="CHEBI:16301"/>
        <dbReference type="ChEBI" id="CHEBI:16480"/>
    </reaction>
    <physiologicalReaction direction="left-to-right" evidence="18">
        <dbReference type="Rhea" id="RHEA:78540"/>
    </physiologicalReaction>
</comment>
<reference evidence="31" key="2">
    <citation type="submission" date="2025-09" db="UniProtKB">
        <authorList>
            <consortium name="Ensembl"/>
        </authorList>
    </citation>
    <scope>IDENTIFICATION</scope>
</reference>
<dbReference type="Pfam" id="PF07732">
    <property type="entry name" value="Cu-oxidase_3"/>
    <property type="match status" value="2"/>
</dbReference>
<name>A0A669Q7H3_PHACC</name>
<evidence type="ECO:0000313" key="32">
    <source>
        <dbReference type="Proteomes" id="UP000472261"/>
    </source>
</evidence>
<comment type="catalytic activity">
    <reaction evidence="19">
        <text>4 Fe(2+) + O2 + 4 H(+) = 4 Fe(3+) + 2 H2O</text>
        <dbReference type="Rhea" id="RHEA:11148"/>
        <dbReference type="ChEBI" id="CHEBI:15377"/>
        <dbReference type="ChEBI" id="CHEBI:15378"/>
        <dbReference type="ChEBI" id="CHEBI:15379"/>
        <dbReference type="ChEBI" id="CHEBI:29033"/>
        <dbReference type="ChEBI" id="CHEBI:29034"/>
        <dbReference type="EC" id="1.16.3.1"/>
    </reaction>
    <physiologicalReaction direction="right-to-left" evidence="19">
        <dbReference type="Rhea" id="RHEA:11150"/>
    </physiologicalReaction>
</comment>
<evidence type="ECO:0000256" key="15">
    <source>
        <dbReference type="ARBA" id="ARBA00038978"/>
    </source>
</evidence>
<dbReference type="PROSITE" id="PS00080">
    <property type="entry name" value="MULTICOPPER_OXIDASE2"/>
    <property type="match status" value="1"/>
</dbReference>
<accession>A0A669Q7H3</accession>
<dbReference type="InterPro" id="IPR033138">
    <property type="entry name" value="Cu_oxidase_CS"/>
</dbReference>
<evidence type="ECO:0000259" key="30">
    <source>
        <dbReference type="Pfam" id="PF07732"/>
    </source>
</evidence>